<comment type="caution">
    <text evidence="2">The sequence shown here is derived from an EMBL/GenBank/DDBJ whole genome shotgun (WGS) entry which is preliminary data.</text>
</comment>
<sequence>MALDPATEKHLRETFGDALEQYLQQEFSFGVAQPTEGEAAPISLLKFDPAKPPTRSAARISRCSSAPQARPAL</sequence>
<feature type="compositionally biased region" description="Low complexity" evidence="1">
    <location>
        <begin position="55"/>
        <end position="66"/>
    </location>
</feature>
<reference evidence="2 3" key="2">
    <citation type="submission" date="2019-09" db="EMBL/GenBank/DDBJ databases">
        <authorList>
            <person name="Mazur A."/>
        </authorList>
    </citation>
    <scope>NUCLEOTIDE SEQUENCE [LARGE SCALE GENOMIC DNA]</scope>
    <source>
        <strain evidence="2 3">3729k</strain>
    </source>
</reference>
<dbReference type="AlphaFoldDB" id="A0A5B2ZF26"/>
<evidence type="ECO:0000313" key="3">
    <source>
        <dbReference type="Proteomes" id="UP000322165"/>
    </source>
</evidence>
<organism evidence="2 3">
    <name type="scientific">Arenimonas fontis</name>
    <dbReference type="NCBI Taxonomy" id="2608255"/>
    <lineage>
        <taxon>Bacteria</taxon>
        <taxon>Pseudomonadati</taxon>
        <taxon>Pseudomonadota</taxon>
        <taxon>Gammaproteobacteria</taxon>
        <taxon>Lysobacterales</taxon>
        <taxon>Lysobacteraceae</taxon>
        <taxon>Arenimonas</taxon>
    </lineage>
</organism>
<dbReference type="EMBL" id="VUOD01000002">
    <property type="protein sequence ID" value="KAA2285681.1"/>
    <property type="molecule type" value="Genomic_DNA"/>
</dbReference>
<name>A0A5B2ZF26_9GAMM</name>
<accession>A0A5B2ZF26</accession>
<keyword evidence="3" id="KW-1185">Reference proteome</keyword>
<dbReference type="RefSeq" id="WP_149859782.1">
    <property type="nucleotide sequence ID" value="NZ_VUOD01000002.1"/>
</dbReference>
<feature type="region of interest" description="Disordered" evidence="1">
    <location>
        <begin position="46"/>
        <end position="73"/>
    </location>
</feature>
<reference evidence="2 3" key="1">
    <citation type="submission" date="2019-09" db="EMBL/GenBank/DDBJ databases">
        <title>Arenimonas chukotkensis sp. nov., a bacterium isolated from Chukotka hot spring, Arctic region, Russia.</title>
        <authorList>
            <person name="Zayulina K.S."/>
            <person name="Prokofeva M.I."/>
            <person name="Elcheninov A.G."/>
            <person name="Novikov A."/>
            <person name="Kochetkova T.V."/>
            <person name="Kublanov I.V."/>
        </authorList>
    </citation>
    <scope>NUCLEOTIDE SEQUENCE [LARGE SCALE GENOMIC DNA]</scope>
    <source>
        <strain evidence="2 3">3729k</strain>
    </source>
</reference>
<gene>
    <name evidence="2" type="ORF">F0415_03385</name>
</gene>
<proteinExistence type="predicted"/>
<protein>
    <submittedName>
        <fullName evidence="2">Uncharacterized protein</fullName>
    </submittedName>
</protein>
<evidence type="ECO:0000313" key="2">
    <source>
        <dbReference type="EMBL" id="KAA2285681.1"/>
    </source>
</evidence>
<dbReference type="Proteomes" id="UP000322165">
    <property type="component" value="Unassembled WGS sequence"/>
</dbReference>
<evidence type="ECO:0000256" key="1">
    <source>
        <dbReference type="SAM" id="MobiDB-lite"/>
    </source>
</evidence>